<accession>A0A1K0FEP8</accession>
<evidence type="ECO:0000259" key="2">
    <source>
        <dbReference type="Pfam" id="PF13581"/>
    </source>
</evidence>
<evidence type="ECO:0000259" key="3">
    <source>
        <dbReference type="Pfam" id="PF14417"/>
    </source>
</evidence>
<comment type="caution">
    <text evidence="4">The sequence shown here is derived from an EMBL/GenBank/DDBJ whole genome shotgun (WGS) entry which is preliminary data.</text>
</comment>
<dbReference type="Pfam" id="PF14417">
    <property type="entry name" value="MEDS"/>
    <property type="match status" value="1"/>
</dbReference>
<sequence>MLGGGEVVFTHSAFLYDTDDAYVSLLSGFVNEGLERGETVAVAAAPDRVSLLRDALDGESRSVSFLPADEWYVRPARTIAGWAQILRTAAADGSPFVRLVGQIPYAGPYAPWLRFEAALNRSLAELDGHLLCPYDRKGLPDSLLRAAVRTHPRLHDGDWCDNAGYEKPEEFLAATPEAPWPVSGEPVVVVPVEKSVAGLRALVRDRATAEAWLPADRVEILVLAVSEIGTNSIRHGGADRELRVWLTADAVVTEVTDDGTTGPSPLAGYLLPRQGEIGGMGLWLVQQLCDALSIRQHGGLTRVRFAVRRG</sequence>
<gene>
    <name evidence="4" type="ORF">BG844_27100</name>
</gene>
<keyword evidence="1" id="KW-0808">Transferase</keyword>
<dbReference type="Pfam" id="PF13581">
    <property type="entry name" value="HATPase_c_2"/>
    <property type="match status" value="1"/>
</dbReference>
<dbReference type="InterPro" id="IPR047718">
    <property type="entry name" value="RsbA-like_anti_sig"/>
</dbReference>
<dbReference type="InterPro" id="IPR050267">
    <property type="entry name" value="Anti-sigma-factor_SerPK"/>
</dbReference>
<dbReference type="InterPro" id="IPR036890">
    <property type="entry name" value="HATPase_C_sf"/>
</dbReference>
<feature type="domain" description="Histidine kinase/HSP90-like ATPase" evidence="2">
    <location>
        <begin position="195"/>
        <end position="305"/>
    </location>
</feature>
<dbReference type="PANTHER" id="PTHR35526:SF3">
    <property type="entry name" value="ANTI-SIGMA-F FACTOR RSBW"/>
    <property type="match status" value="1"/>
</dbReference>
<reference evidence="4 5" key="1">
    <citation type="submission" date="2016-09" db="EMBL/GenBank/DDBJ databases">
        <title>Couchioplanes caeruleus draft genome sequence.</title>
        <authorList>
            <person name="Sheehan J."/>
            <person name="Caffrey P."/>
        </authorList>
    </citation>
    <scope>NUCLEOTIDE SEQUENCE [LARGE SCALE GENOMIC DNA]</scope>
    <source>
        <strain evidence="4 5">DSM 43634</strain>
    </source>
</reference>
<dbReference type="InterPro" id="IPR025847">
    <property type="entry name" value="MEDS_domain"/>
</dbReference>
<evidence type="ECO:0000313" key="4">
    <source>
        <dbReference type="EMBL" id="OJF11305.1"/>
    </source>
</evidence>
<keyword evidence="5" id="KW-1185">Reference proteome</keyword>
<dbReference type="GO" id="GO:0004674">
    <property type="term" value="F:protein serine/threonine kinase activity"/>
    <property type="evidence" value="ECO:0007669"/>
    <property type="project" value="UniProtKB-KW"/>
</dbReference>
<dbReference type="NCBIfam" id="NF041045">
    <property type="entry name" value="RsbA_anti_sig"/>
    <property type="match status" value="1"/>
</dbReference>
<dbReference type="PANTHER" id="PTHR35526">
    <property type="entry name" value="ANTI-SIGMA-F FACTOR RSBW-RELATED"/>
    <property type="match status" value="1"/>
</dbReference>
<dbReference type="Gene3D" id="3.30.565.10">
    <property type="entry name" value="Histidine kinase-like ATPase, C-terminal domain"/>
    <property type="match status" value="1"/>
</dbReference>
<name>A0A1K0FEP8_9ACTN</name>
<evidence type="ECO:0000256" key="1">
    <source>
        <dbReference type="ARBA" id="ARBA00022527"/>
    </source>
</evidence>
<organism evidence="4 5">
    <name type="scientific">Couchioplanes caeruleus subsp. caeruleus</name>
    <dbReference type="NCBI Taxonomy" id="56427"/>
    <lineage>
        <taxon>Bacteria</taxon>
        <taxon>Bacillati</taxon>
        <taxon>Actinomycetota</taxon>
        <taxon>Actinomycetes</taxon>
        <taxon>Micromonosporales</taxon>
        <taxon>Micromonosporaceae</taxon>
        <taxon>Couchioplanes</taxon>
    </lineage>
</organism>
<dbReference type="Proteomes" id="UP000182486">
    <property type="component" value="Unassembled WGS sequence"/>
</dbReference>
<keyword evidence="1" id="KW-0723">Serine/threonine-protein kinase</keyword>
<dbReference type="CDD" id="cd16936">
    <property type="entry name" value="HATPase_RsbW-like"/>
    <property type="match status" value="1"/>
</dbReference>
<feature type="domain" description="MEDS" evidence="3">
    <location>
        <begin position="10"/>
        <end position="152"/>
    </location>
</feature>
<dbReference type="AlphaFoldDB" id="A0A1K0FEP8"/>
<proteinExistence type="predicted"/>
<dbReference type="EMBL" id="MEIA01000365">
    <property type="protein sequence ID" value="OJF11305.1"/>
    <property type="molecule type" value="Genomic_DNA"/>
</dbReference>
<evidence type="ECO:0008006" key="6">
    <source>
        <dbReference type="Google" id="ProtNLM"/>
    </source>
</evidence>
<dbReference type="InterPro" id="IPR003594">
    <property type="entry name" value="HATPase_dom"/>
</dbReference>
<keyword evidence="1" id="KW-0418">Kinase</keyword>
<evidence type="ECO:0000313" key="5">
    <source>
        <dbReference type="Proteomes" id="UP000182486"/>
    </source>
</evidence>
<dbReference type="SUPFAM" id="SSF55874">
    <property type="entry name" value="ATPase domain of HSP90 chaperone/DNA topoisomerase II/histidine kinase"/>
    <property type="match status" value="1"/>
</dbReference>
<protein>
    <recommendedName>
        <fullName evidence="6">Anti-sigma regulatory factor (Ser/Thr protein kinase)</fullName>
    </recommendedName>
</protein>